<evidence type="ECO:0000256" key="3">
    <source>
        <dbReference type="ARBA" id="ARBA00022490"/>
    </source>
</evidence>
<evidence type="ECO:0000256" key="4">
    <source>
        <dbReference type="ARBA" id="ARBA00022553"/>
    </source>
</evidence>
<keyword evidence="5" id="KW-0808">Transferase</keyword>
<comment type="function">
    <text evidence="8">The phosphoenolpyruvate-dependent sugar phosphotransferase system (sugar PTS), a major carbohydrate active transport system, catalyzes the phosphorylation of incoming sugar substrates concomitantly with their translocation across the cell membrane. The enzyme II UlaABC PTS system is involved in ascorbate transport.</text>
</comment>
<evidence type="ECO:0000313" key="12">
    <source>
        <dbReference type="EMBL" id="USS01571.1"/>
    </source>
</evidence>
<dbReference type="GeneID" id="303561295"/>
<dbReference type="EMBL" id="CP099799">
    <property type="protein sequence ID" value="USS01571.1"/>
    <property type="molecule type" value="Genomic_DNA"/>
</dbReference>
<keyword evidence="6" id="KW-0598">Phosphotransferase system</keyword>
<dbReference type="InterPro" id="IPR051351">
    <property type="entry name" value="Ascorbate-PTS_EIIA_comp"/>
</dbReference>
<keyword evidence="7" id="KW-0418">Kinase</keyword>
<name>A0ABY5B566_CLOSE</name>
<evidence type="ECO:0000256" key="10">
    <source>
        <dbReference type="ARBA" id="ARBA00042072"/>
    </source>
</evidence>
<keyword evidence="3" id="KW-0963">Cytoplasm</keyword>
<proteinExistence type="predicted"/>
<evidence type="ECO:0000256" key="2">
    <source>
        <dbReference type="ARBA" id="ARBA00022448"/>
    </source>
</evidence>
<dbReference type="PROSITE" id="PS51094">
    <property type="entry name" value="PTS_EIIA_TYPE_2"/>
    <property type="match status" value="1"/>
</dbReference>
<gene>
    <name evidence="12" type="ORF">NH397_03790</name>
</gene>
<dbReference type="InterPro" id="IPR002178">
    <property type="entry name" value="PTS_EIIA_type-2_dom"/>
</dbReference>
<comment type="subcellular location">
    <subcellularLocation>
        <location evidence="1">Cytoplasm</location>
    </subcellularLocation>
</comment>
<keyword evidence="13" id="KW-1185">Reference proteome</keyword>
<evidence type="ECO:0000313" key="13">
    <source>
        <dbReference type="Proteomes" id="UP001055437"/>
    </source>
</evidence>
<dbReference type="Proteomes" id="UP001055437">
    <property type="component" value="Chromosome"/>
</dbReference>
<dbReference type="InterPro" id="IPR016152">
    <property type="entry name" value="PTrfase/Anion_transptr"/>
</dbReference>
<dbReference type="Gene3D" id="3.40.930.10">
    <property type="entry name" value="Mannitol-specific EII, Chain A"/>
    <property type="match status" value="1"/>
</dbReference>
<organism evidence="12 13">
    <name type="scientific">Clostridium septicum</name>
    <dbReference type="NCBI Taxonomy" id="1504"/>
    <lineage>
        <taxon>Bacteria</taxon>
        <taxon>Bacillati</taxon>
        <taxon>Bacillota</taxon>
        <taxon>Clostridia</taxon>
        <taxon>Eubacteriales</taxon>
        <taxon>Clostridiaceae</taxon>
        <taxon>Clostridium</taxon>
    </lineage>
</organism>
<feature type="domain" description="PTS EIIA type-2" evidence="11">
    <location>
        <begin position="1"/>
        <end position="100"/>
    </location>
</feature>
<evidence type="ECO:0000256" key="8">
    <source>
        <dbReference type="ARBA" id="ARBA00037387"/>
    </source>
</evidence>
<keyword evidence="4" id="KW-0597">Phosphoprotein</keyword>
<dbReference type="RefSeq" id="WP_252655301.1">
    <property type="nucleotide sequence ID" value="NZ_CP023671.1"/>
</dbReference>
<sequence length="100" mass="11339">MIVRVVDKVSDYKEAIRISCNILEENNIVESRYYDSILKKIEELGPYFCIADGVAMPHARPEEGAIKEGVSVIKLNNPVDFLGKKLVCFSHCQLKIMNHT</sequence>
<evidence type="ECO:0000256" key="7">
    <source>
        <dbReference type="ARBA" id="ARBA00022777"/>
    </source>
</evidence>
<evidence type="ECO:0000259" key="11">
    <source>
        <dbReference type="PROSITE" id="PS51094"/>
    </source>
</evidence>
<evidence type="ECO:0000256" key="5">
    <source>
        <dbReference type="ARBA" id="ARBA00022679"/>
    </source>
</evidence>
<keyword evidence="2" id="KW-0813">Transport</keyword>
<dbReference type="PROSITE" id="PS00372">
    <property type="entry name" value="PTS_EIIA_TYPE_2_HIS"/>
    <property type="match status" value="1"/>
</dbReference>
<keyword evidence="12" id="KW-0762">Sugar transport</keyword>
<evidence type="ECO:0000256" key="9">
    <source>
        <dbReference type="ARBA" id="ARBA00041175"/>
    </source>
</evidence>
<dbReference type="PANTHER" id="PTHR36203:SF1">
    <property type="entry name" value="ASCORBATE-SPECIFIC PTS SYSTEM EIIA COMPONENT"/>
    <property type="match status" value="1"/>
</dbReference>
<protein>
    <recommendedName>
        <fullName evidence="9">Ascorbate-specific PTS system EIIA component</fullName>
    </recommendedName>
    <alternativeName>
        <fullName evidence="10">Ascorbate-specific phosphotransferase enzyme IIA component</fullName>
    </alternativeName>
</protein>
<accession>A0ABY5B566</accession>
<dbReference type="SUPFAM" id="SSF55804">
    <property type="entry name" value="Phoshotransferase/anion transport protein"/>
    <property type="match status" value="1"/>
</dbReference>
<evidence type="ECO:0000256" key="1">
    <source>
        <dbReference type="ARBA" id="ARBA00004496"/>
    </source>
</evidence>
<dbReference type="Pfam" id="PF00359">
    <property type="entry name" value="PTS_EIIA_2"/>
    <property type="match status" value="1"/>
</dbReference>
<reference evidence="12" key="1">
    <citation type="submission" date="2022-06" db="EMBL/GenBank/DDBJ databases">
        <authorList>
            <person name="Holder M.E."/>
            <person name="Ajami N.J."/>
            <person name="Petrosino J.F."/>
        </authorList>
    </citation>
    <scope>NUCLEOTIDE SEQUENCE</scope>
    <source>
        <strain evidence="12">RMA 8861</strain>
    </source>
</reference>
<evidence type="ECO:0000256" key="6">
    <source>
        <dbReference type="ARBA" id="ARBA00022683"/>
    </source>
</evidence>
<dbReference type="PANTHER" id="PTHR36203">
    <property type="entry name" value="ASCORBATE-SPECIFIC PTS SYSTEM EIIA COMPONENT"/>
    <property type="match status" value="1"/>
</dbReference>